<dbReference type="PANTHER" id="PTHR25462:SF296">
    <property type="entry name" value="MEIOTIC P26, ISOFORM F"/>
    <property type="match status" value="1"/>
</dbReference>
<evidence type="ECO:0000313" key="2">
    <source>
        <dbReference type="EMBL" id="WAR12487.1"/>
    </source>
</evidence>
<keyword evidence="3" id="KW-1185">Reference proteome</keyword>
<feature type="compositionally biased region" description="Acidic residues" evidence="1">
    <location>
        <begin position="417"/>
        <end position="429"/>
    </location>
</feature>
<protein>
    <submittedName>
        <fullName evidence="2">Uncharacterized protein</fullName>
    </submittedName>
</protein>
<sequence>MTDLGCGDCIVIGHRTCKVDYIADVSKDFTNGSEFREFEPSIKRAEDLLSGCISKVKELFDEVEHQSKDEIDRLRRFRTEINTYLDRREKELLGNIQKMKTEDESVLTELKTDCELAKSGLVATRTELTSGDVSDNQRYVTARRVQKELREIHDKMEKMAGRMKARKYRFVKDPNTEGLLGSKMGLGSLDVAEDDLGCGDCIVIGHRTCKVDYIADVSKDFTNGSEFRELEPSIKRAEDGCISKVKELFDEVEHQSKDEIDRLRRFRTDINTYLDRREKELLGNVQKMKTEDESALTEIKTDCELAKSGLVATRTELTSGDVSDNQRYVTARRIQKELREIHDKMEDGRMKARKYRFVKDADTEGLLGSKMGLGSLDLSEEFAWPVRNRLWFDGLADSGDVFLKKGGDDGGGGDGGGGDDEDDDDDDDDDVVEYRELEPSIKRAEDLLSGCISEVKELFEEVEHQSKDEIDRLRKFRADINTYLDRREKELLGNIQKMKTDDERVLAELKTDCELAKCGLVATRT</sequence>
<gene>
    <name evidence="2" type="ORF">MAR_026667</name>
</gene>
<evidence type="ECO:0000313" key="3">
    <source>
        <dbReference type="Proteomes" id="UP001164746"/>
    </source>
</evidence>
<dbReference type="EMBL" id="CP111019">
    <property type="protein sequence ID" value="WAR12487.1"/>
    <property type="molecule type" value="Genomic_DNA"/>
</dbReference>
<reference evidence="2" key="1">
    <citation type="submission" date="2022-11" db="EMBL/GenBank/DDBJ databases">
        <title>Centuries of genome instability and evolution in soft-shell clam transmissible cancer (bioRxiv).</title>
        <authorList>
            <person name="Hart S.F.M."/>
            <person name="Yonemitsu M.A."/>
            <person name="Giersch R.M."/>
            <person name="Beal B.F."/>
            <person name="Arriagada G."/>
            <person name="Davis B.W."/>
            <person name="Ostrander E.A."/>
            <person name="Goff S.P."/>
            <person name="Metzger M.J."/>
        </authorList>
    </citation>
    <scope>NUCLEOTIDE SEQUENCE</scope>
    <source>
        <strain evidence="2">MELC-2E11</strain>
        <tissue evidence="2">Siphon/mantle</tissue>
    </source>
</reference>
<organism evidence="2 3">
    <name type="scientific">Mya arenaria</name>
    <name type="common">Soft-shell clam</name>
    <dbReference type="NCBI Taxonomy" id="6604"/>
    <lineage>
        <taxon>Eukaryota</taxon>
        <taxon>Metazoa</taxon>
        <taxon>Spiralia</taxon>
        <taxon>Lophotrochozoa</taxon>
        <taxon>Mollusca</taxon>
        <taxon>Bivalvia</taxon>
        <taxon>Autobranchia</taxon>
        <taxon>Heteroconchia</taxon>
        <taxon>Euheterodonta</taxon>
        <taxon>Imparidentia</taxon>
        <taxon>Neoheterodontei</taxon>
        <taxon>Myida</taxon>
        <taxon>Myoidea</taxon>
        <taxon>Myidae</taxon>
        <taxon>Mya</taxon>
    </lineage>
</organism>
<name>A0ABY7ER66_MYAAR</name>
<dbReference type="PANTHER" id="PTHR25462">
    <property type="entry name" value="BONUS, ISOFORM C-RELATED"/>
    <property type="match status" value="1"/>
</dbReference>
<dbReference type="Proteomes" id="UP001164746">
    <property type="component" value="Chromosome 8"/>
</dbReference>
<dbReference type="InterPro" id="IPR047153">
    <property type="entry name" value="TRIM45/56/19-like"/>
</dbReference>
<proteinExistence type="predicted"/>
<accession>A0ABY7ER66</accession>
<feature type="region of interest" description="Disordered" evidence="1">
    <location>
        <begin position="403"/>
        <end position="429"/>
    </location>
</feature>
<evidence type="ECO:0000256" key="1">
    <source>
        <dbReference type="SAM" id="MobiDB-lite"/>
    </source>
</evidence>